<dbReference type="Proteomes" id="UP000196138">
    <property type="component" value="Chromosome"/>
</dbReference>
<keyword evidence="1" id="KW-1133">Transmembrane helix</keyword>
<protein>
    <submittedName>
        <fullName evidence="2">Uncharacterized protein</fullName>
    </submittedName>
</protein>
<sequence>MNVVTAFSFRVLLVASCVLGVLSGCLDFFMPELVPAALHADRVAIEASRADSYTLPMGAVALLALGGVLIAIYGLYTFRRWAPWLNLAMTGVGLVLTVAVGPGVQSGWALALLMLSSYLWGALVLASFGGVYRAQFQGQKH</sequence>
<dbReference type="EMBL" id="CP021455">
    <property type="protein sequence ID" value="ARU04430.1"/>
    <property type="molecule type" value="Genomic_DNA"/>
</dbReference>
<evidence type="ECO:0000313" key="2">
    <source>
        <dbReference type="EMBL" id="ARU04430.1"/>
    </source>
</evidence>
<keyword evidence="3" id="KW-1185">Reference proteome</keyword>
<organism evidence="2 3">
    <name type="scientific">Comamonas serinivorans</name>
    <dbReference type="NCBI Taxonomy" id="1082851"/>
    <lineage>
        <taxon>Bacteria</taxon>
        <taxon>Pseudomonadati</taxon>
        <taxon>Pseudomonadota</taxon>
        <taxon>Betaproteobacteria</taxon>
        <taxon>Burkholderiales</taxon>
        <taxon>Comamonadaceae</taxon>
        <taxon>Comamonas</taxon>
    </lineage>
</organism>
<feature type="transmembrane region" description="Helical" evidence="1">
    <location>
        <begin position="108"/>
        <end position="132"/>
    </location>
</feature>
<feature type="transmembrane region" description="Helical" evidence="1">
    <location>
        <begin position="83"/>
        <end position="102"/>
    </location>
</feature>
<keyword evidence="1" id="KW-0812">Transmembrane</keyword>
<dbReference type="KEGG" id="cser:CCO03_06850"/>
<evidence type="ECO:0000313" key="3">
    <source>
        <dbReference type="Proteomes" id="UP000196138"/>
    </source>
</evidence>
<keyword evidence="1" id="KW-0472">Membrane</keyword>
<accession>A0A1Y0EM00</accession>
<proteinExistence type="predicted"/>
<evidence type="ECO:0000256" key="1">
    <source>
        <dbReference type="SAM" id="Phobius"/>
    </source>
</evidence>
<gene>
    <name evidence="2" type="ORF">CCO03_06850</name>
</gene>
<reference evidence="2 3" key="1">
    <citation type="submission" date="2017-05" db="EMBL/GenBank/DDBJ databases">
        <authorList>
            <person name="Song R."/>
            <person name="Chenine A.L."/>
            <person name="Ruprecht R.M."/>
        </authorList>
    </citation>
    <scope>NUCLEOTIDE SEQUENCE [LARGE SCALE GENOMIC DNA]</scope>
    <source>
        <strain evidence="2 3">DSM 26136</strain>
    </source>
</reference>
<name>A0A1Y0EM00_9BURK</name>
<feature type="transmembrane region" description="Helical" evidence="1">
    <location>
        <begin position="56"/>
        <end position="76"/>
    </location>
</feature>
<dbReference type="AlphaFoldDB" id="A0A1Y0EM00"/>